<protein>
    <submittedName>
        <fullName evidence="1">Uncharacterized protein</fullName>
    </submittedName>
</protein>
<dbReference type="EMBL" id="GBXM01012583">
    <property type="protein sequence ID" value="JAH95994.1"/>
    <property type="molecule type" value="Transcribed_RNA"/>
</dbReference>
<organism evidence="1">
    <name type="scientific">Anguilla anguilla</name>
    <name type="common">European freshwater eel</name>
    <name type="synonym">Muraena anguilla</name>
    <dbReference type="NCBI Taxonomy" id="7936"/>
    <lineage>
        <taxon>Eukaryota</taxon>
        <taxon>Metazoa</taxon>
        <taxon>Chordata</taxon>
        <taxon>Craniata</taxon>
        <taxon>Vertebrata</taxon>
        <taxon>Euteleostomi</taxon>
        <taxon>Actinopterygii</taxon>
        <taxon>Neopterygii</taxon>
        <taxon>Teleostei</taxon>
        <taxon>Anguilliformes</taxon>
        <taxon>Anguillidae</taxon>
        <taxon>Anguilla</taxon>
    </lineage>
</organism>
<evidence type="ECO:0000313" key="1">
    <source>
        <dbReference type="EMBL" id="JAH95994.1"/>
    </source>
</evidence>
<dbReference type="AlphaFoldDB" id="A0A0E9X073"/>
<proteinExistence type="predicted"/>
<reference evidence="1" key="1">
    <citation type="submission" date="2014-11" db="EMBL/GenBank/DDBJ databases">
        <authorList>
            <person name="Amaro Gonzalez C."/>
        </authorList>
    </citation>
    <scope>NUCLEOTIDE SEQUENCE</scope>
</reference>
<sequence>MRTQHSVKSTTCKNLTLHKPKKRTPYKIYKQSRLKPNLFHTHKQRIGEVNSFENWNFRDKLNSSTTENTCANKSCILPKMDSNHQILFTVVKRTGQNIQI</sequence>
<name>A0A0E9X073_ANGAN</name>
<accession>A0A0E9X073</accession>
<reference evidence="1" key="2">
    <citation type="journal article" date="2015" name="Fish Shellfish Immunol.">
        <title>Early steps in the European eel (Anguilla anguilla)-Vibrio vulnificus interaction in the gills: Role of the RtxA13 toxin.</title>
        <authorList>
            <person name="Callol A."/>
            <person name="Pajuelo D."/>
            <person name="Ebbesson L."/>
            <person name="Teles M."/>
            <person name="MacKenzie S."/>
            <person name="Amaro C."/>
        </authorList>
    </citation>
    <scope>NUCLEOTIDE SEQUENCE</scope>
</reference>